<gene>
    <name evidence="2" type="ORF">E5333_10555</name>
</gene>
<dbReference type="EMBL" id="SRYD01000043">
    <property type="protein sequence ID" value="TGY72060.1"/>
    <property type="molecule type" value="Genomic_DNA"/>
</dbReference>
<dbReference type="RefSeq" id="WP_135993580.1">
    <property type="nucleotide sequence ID" value="NZ_SRYD01000043.1"/>
</dbReference>
<organism evidence="2 3">
    <name type="scientific">Muribaculum intestinale</name>
    <dbReference type="NCBI Taxonomy" id="1796646"/>
    <lineage>
        <taxon>Bacteria</taxon>
        <taxon>Pseudomonadati</taxon>
        <taxon>Bacteroidota</taxon>
        <taxon>Bacteroidia</taxon>
        <taxon>Bacteroidales</taxon>
        <taxon>Muribaculaceae</taxon>
        <taxon>Muribaculum</taxon>
    </lineage>
</organism>
<dbReference type="Proteomes" id="UP000306630">
    <property type="component" value="Unassembled WGS sequence"/>
</dbReference>
<evidence type="ECO:0000256" key="1">
    <source>
        <dbReference type="SAM" id="Coils"/>
    </source>
</evidence>
<dbReference type="SUPFAM" id="SSF53067">
    <property type="entry name" value="Actin-like ATPase domain"/>
    <property type="match status" value="1"/>
</dbReference>
<evidence type="ECO:0000313" key="2">
    <source>
        <dbReference type="EMBL" id="TGY72060.1"/>
    </source>
</evidence>
<reference evidence="2 3" key="1">
    <citation type="submission" date="2019-04" db="EMBL/GenBank/DDBJ databases">
        <title>Microbes associate with the intestines of laboratory mice.</title>
        <authorList>
            <person name="Navarre W."/>
            <person name="Wong E."/>
            <person name="Huang K."/>
            <person name="Tropini C."/>
            <person name="Ng K."/>
            <person name="Yu B."/>
        </authorList>
    </citation>
    <scope>NUCLEOTIDE SEQUENCE [LARGE SCALE GENOMIC DNA]</scope>
    <source>
        <strain evidence="2 3">NM06_A21</strain>
    </source>
</reference>
<comment type="caution">
    <text evidence="2">The sequence shown here is derived from an EMBL/GenBank/DDBJ whole genome shotgun (WGS) entry which is preliminary data.</text>
</comment>
<accession>A0A4S2FS76</accession>
<evidence type="ECO:0000313" key="3">
    <source>
        <dbReference type="Proteomes" id="UP000306630"/>
    </source>
</evidence>
<proteinExistence type="predicted"/>
<dbReference type="InterPro" id="IPR043129">
    <property type="entry name" value="ATPase_NBD"/>
</dbReference>
<sequence>MAITVGLDFGTHQTKICIENSDTPLHKTYEFYEWEEGVYALPSIIQINKDHTLRYGSIDLDSCLIARKKKIVADPGELTLPTQPVEPDIPIVDEPKMPPQPVYTFVTDGGISMTIPYKDLYGIGRPLPQKKGKSDPMKIWHKKCQKLKLDYEKRKRKWVHMGGKRLGLPMPVEPVYPPKPEETDLVSVVPESINSQLIASKEQKEEYQSWLNQCALLKKQYNKAIERRDWHISQYKKEIRTWESECERIKRNYAYRKKQYEESLVEYPMVYRYFKQATFSAYLWDYEIKPQDLTVLYLAYIIFRLEERFGMDFSIQMGIPASKATFNRLKPLASGYLIQVIRLVEDIFQNDFEKFLATPYEELLSMIPKYEYSEDLKMQYGLIILPEAYAALRSLTANSRIPRGMSIMLDMGGGTTDISFFVIEDNGEPHIYHFESIAKGLNFFLEYEDRHSFRTIDFSKKKELEDVPRDVFNSAFKEFKGNIDTVIKNLTDFLHQDTISRGFMKSAFRDAVQNRPAIYTGGGCYDNRMRKPIFDFSDVKYIDKKILGIPNVVEENRITIPYSLMATAFGLSIQRLDDEIEVSKKEDLFAKYTNVNEQYSRWDAHREHGMYED</sequence>
<name>A0A4S2FS76_9BACT</name>
<feature type="coiled-coil region" evidence="1">
    <location>
        <begin position="200"/>
        <end position="252"/>
    </location>
</feature>
<protein>
    <submittedName>
        <fullName evidence="2">Uncharacterized protein</fullName>
    </submittedName>
</protein>
<dbReference type="AlphaFoldDB" id="A0A4S2FS76"/>
<keyword evidence="1" id="KW-0175">Coiled coil</keyword>